<dbReference type="FunCoup" id="A0A066VYA8">
    <property type="interactions" value="232"/>
</dbReference>
<keyword evidence="1" id="KW-1133">Transmembrane helix</keyword>
<dbReference type="Proteomes" id="UP000027361">
    <property type="component" value="Unassembled WGS sequence"/>
</dbReference>
<proteinExistence type="predicted"/>
<sequence>MKPHRRFSTGRRRRVRIVAALAAAVSLVVSPILADPATSNGESFTETLTLRPLVDGRVHAFFEFLIKSTATPASSDDTGGWDGAKSTPSDHFRLLPRSLIQIARATGVEDLSLSLHRGTWDYERWGSPLFWDERSASVQGDDAVGAGAEIWATISAPATTKSKKRTSTTNMGMEGMAQYISQTAAADLSPVPIIDSVMARWRTLTASLAGIFCASLDAADDKVAVRPLRDGEIYSADWTTSSGAATERLYAALPSENICTENLAPLLKLLPCKSSAGLAQLLSPHAVLSSGFHGLYVRVFKKGSGWEVKLNFQAVFSPMIDHERRAILRRDWSMMTLFGREVTRSCPLADTSTVTVMRPPTLKSGIQDNIVLSPQPMMWEQLLLSDADFSAEMDAQKDAADDIEDSVEAKKHRSKTRFATIFQRQQSVAYNAKELWRYPEAHLNVGLSWPDEQAFRFPTLGSLPAPPSLTASRSLISSGQEAGQVVLRISNKDILHERRVLYTESLPWLLKPYMHTIRIDVRTDQASLKGHTPSEDESRRVYFRDELEPPFLLSLAHQPPVPRERSFLLEAELRIPPSSTLILTYDVAKAYLRYTEHLPDAHRGFDLPSAVITPLLDSSSRQGLAVLQQARIYTQPALLEVAVPDFSMPYNVIIMTSTIIALFFGSVFNNLTRKYSDIFVK</sequence>
<dbReference type="PANTHER" id="PTHR12959:SF11">
    <property type="entry name" value="GPI TRANSAMIDASE COMPONENT PIG-T"/>
    <property type="match status" value="1"/>
</dbReference>
<dbReference type="EMBL" id="JMSN01000035">
    <property type="protein sequence ID" value="KDN46451.1"/>
    <property type="molecule type" value="Genomic_DNA"/>
</dbReference>
<dbReference type="Pfam" id="PF04113">
    <property type="entry name" value="Gpi16"/>
    <property type="match status" value="3"/>
</dbReference>
<evidence type="ECO:0000313" key="3">
    <source>
        <dbReference type="Proteomes" id="UP000027361"/>
    </source>
</evidence>
<dbReference type="RefSeq" id="XP_013243540.1">
    <property type="nucleotide sequence ID" value="XM_013388086.1"/>
</dbReference>
<protein>
    <submittedName>
        <fullName evidence="2">Gpi16 subunit, GPI transamidase component</fullName>
    </submittedName>
</protein>
<dbReference type="GO" id="GO:0042765">
    <property type="term" value="C:GPI-anchor transamidase complex"/>
    <property type="evidence" value="ECO:0007669"/>
    <property type="project" value="InterPro"/>
</dbReference>
<dbReference type="PANTHER" id="PTHR12959">
    <property type="entry name" value="GPI TRANSAMIDASE COMPONENT PIG-T-RELATED"/>
    <property type="match status" value="1"/>
</dbReference>
<keyword evidence="1" id="KW-0472">Membrane</keyword>
<dbReference type="GO" id="GO:0016255">
    <property type="term" value="P:attachment of GPI anchor to protein"/>
    <property type="evidence" value="ECO:0007669"/>
    <property type="project" value="InterPro"/>
</dbReference>
<dbReference type="OMA" id="NHGHYIG"/>
<evidence type="ECO:0000313" key="2">
    <source>
        <dbReference type="EMBL" id="KDN46451.1"/>
    </source>
</evidence>
<name>A0A066VYA8_TILAU</name>
<dbReference type="STRING" id="1037660.A0A066VYA8"/>
<organism evidence="2 3">
    <name type="scientific">Tilletiaria anomala (strain ATCC 24038 / CBS 436.72 / UBC 951)</name>
    <dbReference type="NCBI Taxonomy" id="1037660"/>
    <lineage>
        <taxon>Eukaryota</taxon>
        <taxon>Fungi</taxon>
        <taxon>Dikarya</taxon>
        <taxon>Basidiomycota</taxon>
        <taxon>Ustilaginomycotina</taxon>
        <taxon>Exobasidiomycetes</taxon>
        <taxon>Georgefischeriales</taxon>
        <taxon>Tilletiariaceae</taxon>
        <taxon>Tilletiaria</taxon>
    </lineage>
</organism>
<dbReference type="AlphaFoldDB" id="A0A066VYA8"/>
<dbReference type="HOGENOM" id="CLU_021459_2_0_1"/>
<keyword evidence="1" id="KW-0812">Transmembrane</keyword>
<dbReference type="InterPro" id="IPR007245">
    <property type="entry name" value="PIG-T"/>
</dbReference>
<reference evidence="2 3" key="1">
    <citation type="submission" date="2014-05" db="EMBL/GenBank/DDBJ databases">
        <title>Draft genome sequence of a rare smut relative, Tilletiaria anomala UBC 951.</title>
        <authorList>
            <consortium name="DOE Joint Genome Institute"/>
            <person name="Toome M."/>
            <person name="Kuo A."/>
            <person name="Henrissat B."/>
            <person name="Lipzen A."/>
            <person name="Tritt A."/>
            <person name="Yoshinaga Y."/>
            <person name="Zane M."/>
            <person name="Barry K."/>
            <person name="Grigoriev I.V."/>
            <person name="Spatafora J.W."/>
            <person name="Aimea M.C."/>
        </authorList>
    </citation>
    <scope>NUCLEOTIDE SEQUENCE [LARGE SCALE GENOMIC DNA]</scope>
    <source>
        <strain evidence="2 3">UBC 951</strain>
    </source>
</reference>
<dbReference type="GeneID" id="25266483"/>
<gene>
    <name evidence="2" type="ORF">K437DRAFT_273907</name>
</gene>
<comment type="caution">
    <text evidence="2">The sequence shown here is derived from an EMBL/GenBank/DDBJ whole genome shotgun (WGS) entry which is preliminary data.</text>
</comment>
<feature type="transmembrane region" description="Helical" evidence="1">
    <location>
        <begin position="648"/>
        <end position="671"/>
    </location>
</feature>
<evidence type="ECO:0000256" key="1">
    <source>
        <dbReference type="SAM" id="Phobius"/>
    </source>
</evidence>
<accession>A0A066VYA8</accession>
<dbReference type="InParanoid" id="A0A066VYA8"/>
<keyword evidence="3" id="KW-1185">Reference proteome</keyword>
<dbReference type="OrthoDB" id="331263at2759"/>